<name>A0A8S4RWT6_9NEOP</name>
<organism evidence="1 2">
    <name type="scientific">Pararge aegeria aegeria</name>
    <dbReference type="NCBI Taxonomy" id="348720"/>
    <lineage>
        <taxon>Eukaryota</taxon>
        <taxon>Metazoa</taxon>
        <taxon>Ecdysozoa</taxon>
        <taxon>Arthropoda</taxon>
        <taxon>Hexapoda</taxon>
        <taxon>Insecta</taxon>
        <taxon>Pterygota</taxon>
        <taxon>Neoptera</taxon>
        <taxon>Endopterygota</taxon>
        <taxon>Lepidoptera</taxon>
        <taxon>Glossata</taxon>
        <taxon>Ditrysia</taxon>
        <taxon>Papilionoidea</taxon>
        <taxon>Nymphalidae</taxon>
        <taxon>Satyrinae</taxon>
        <taxon>Satyrini</taxon>
        <taxon>Parargina</taxon>
        <taxon>Pararge</taxon>
    </lineage>
</organism>
<dbReference type="AlphaFoldDB" id="A0A8S4RWT6"/>
<sequence>MEVQRCPTTSLMASIHVTSSGFFLPTLRLPVRVIPVSWDHNVIRLAHCHFNFATLSYVGNSGSSTDLLISDLIK</sequence>
<gene>
    <name evidence="1" type="primary">jg17402</name>
    <name evidence="1" type="ORF">PAEG_LOCUS19461</name>
</gene>
<comment type="caution">
    <text evidence="1">The sequence shown here is derived from an EMBL/GenBank/DDBJ whole genome shotgun (WGS) entry which is preliminary data.</text>
</comment>
<evidence type="ECO:0000313" key="2">
    <source>
        <dbReference type="Proteomes" id="UP000838756"/>
    </source>
</evidence>
<protein>
    <submittedName>
        <fullName evidence="1">Jg17402 protein</fullName>
    </submittedName>
</protein>
<evidence type="ECO:0000313" key="1">
    <source>
        <dbReference type="EMBL" id="CAH2243299.1"/>
    </source>
</evidence>
<reference evidence="1" key="1">
    <citation type="submission" date="2022-03" db="EMBL/GenBank/DDBJ databases">
        <authorList>
            <person name="Lindestad O."/>
        </authorList>
    </citation>
    <scope>NUCLEOTIDE SEQUENCE</scope>
</reference>
<dbReference type="Proteomes" id="UP000838756">
    <property type="component" value="Unassembled WGS sequence"/>
</dbReference>
<accession>A0A8S4RWT6</accession>
<dbReference type="EMBL" id="CAKXAJ010025735">
    <property type="protein sequence ID" value="CAH2243299.1"/>
    <property type="molecule type" value="Genomic_DNA"/>
</dbReference>
<proteinExistence type="predicted"/>
<keyword evidence="2" id="KW-1185">Reference proteome</keyword>